<organism evidence="2 3">
    <name type="scientific">Solanum stoloniferum</name>
    <dbReference type="NCBI Taxonomy" id="62892"/>
    <lineage>
        <taxon>Eukaryota</taxon>
        <taxon>Viridiplantae</taxon>
        <taxon>Streptophyta</taxon>
        <taxon>Embryophyta</taxon>
        <taxon>Tracheophyta</taxon>
        <taxon>Spermatophyta</taxon>
        <taxon>Magnoliopsida</taxon>
        <taxon>eudicotyledons</taxon>
        <taxon>Gunneridae</taxon>
        <taxon>Pentapetalae</taxon>
        <taxon>asterids</taxon>
        <taxon>lamiids</taxon>
        <taxon>Solanales</taxon>
        <taxon>Solanaceae</taxon>
        <taxon>Solanoideae</taxon>
        <taxon>Solaneae</taxon>
        <taxon>Solanum</taxon>
    </lineage>
</organism>
<evidence type="ECO:0000313" key="2">
    <source>
        <dbReference type="EMBL" id="KAL3328074.1"/>
    </source>
</evidence>
<evidence type="ECO:0000313" key="3">
    <source>
        <dbReference type="Proteomes" id="UP001627284"/>
    </source>
</evidence>
<keyword evidence="3" id="KW-1185">Reference proteome</keyword>
<dbReference type="EMBL" id="JBJKTR010000021">
    <property type="protein sequence ID" value="KAL3328074.1"/>
    <property type="molecule type" value="Genomic_DNA"/>
</dbReference>
<feature type="chain" id="PRO_5044840955" evidence="1">
    <location>
        <begin position="25"/>
        <end position="114"/>
    </location>
</feature>
<keyword evidence="1" id="KW-0732">Signal</keyword>
<dbReference type="Proteomes" id="UP001627284">
    <property type="component" value="Unassembled WGS sequence"/>
</dbReference>
<gene>
    <name evidence="2" type="ORF">AABB24_035633</name>
</gene>
<comment type="caution">
    <text evidence="2">The sequence shown here is derived from an EMBL/GenBank/DDBJ whole genome shotgun (WGS) entry which is preliminary data.</text>
</comment>
<sequence>FFFSKEKCSAALSLLLLSRGAALARPPEAATSLSSSPLSPLLLPSSVPSLFPSPLSPLIAAALSPMEFHQRRHCKVHQVAAPAAVHQPKSNPVLSSSFGLFDSEFRHAHRESSS</sequence>
<dbReference type="AlphaFoldDB" id="A0ABD2R8L9"/>
<protein>
    <submittedName>
        <fullName evidence="2">Uncharacterized protein</fullName>
    </submittedName>
</protein>
<evidence type="ECO:0000256" key="1">
    <source>
        <dbReference type="SAM" id="SignalP"/>
    </source>
</evidence>
<proteinExistence type="predicted"/>
<name>A0ABD2R8L9_9SOLN</name>
<feature type="signal peptide" evidence="1">
    <location>
        <begin position="1"/>
        <end position="24"/>
    </location>
</feature>
<reference evidence="2 3" key="1">
    <citation type="submission" date="2024-05" db="EMBL/GenBank/DDBJ databases">
        <title>De novo assembly of an allotetraploid wild potato.</title>
        <authorList>
            <person name="Hosaka A.J."/>
        </authorList>
    </citation>
    <scope>NUCLEOTIDE SEQUENCE [LARGE SCALE GENOMIC DNA]</scope>
    <source>
        <tissue evidence="2">Young leaves</tissue>
    </source>
</reference>
<feature type="non-terminal residue" evidence="2">
    <location>
        <position position="1"/>
    </location>
</feature>
<accession>A0ABD2R8L9</accession>